<dbReference type="AlphaFoldDB" id="A0AA36M623"/>
<protein>
    <recommendedName>
        <fullName evidence="4">WAP domain-containing protein</fullName>
    </recommendedName>
</protein>
<organism evidence="2 3">
    <name type="scientific">Cylicocyclus nassatus</name>
    <name type="common">Nematode worm</name>
    <dbReference type="NCBI Taxonomy" id="53992"/>
    <lineage>
        <taxon>Eukaryota</taxon>
        <taxon>Metazoa</taxon>
        <taxon>Ecdysozoa</taxon>
        <taxon>Nematoda</taxon>
        <taxon>Chromadorea</taxon>
        <taxon>Rhabditida</taxon>
        <taxon>Rhabditina</taxon>
        <taxon>Rhabditomorpha</taxon>
        <taxon>Strongyloidea</taxon>
        <taxon>Strongylidae</taxon>
        <taxon>Cylicocyclus</taxon>
    </lineage>
</organism>
<keyword evidence="3" id="KW-1185">Reference proteome</keyword>
<name>A0AA36M623_CYLNA</name>
<accession>A0AA36M623</accession>
<evidence type="ECO:0008006" key="4">
    <source>
        <dbReference type="Google" id="ProtNLM"/>
    </source>
</evidence>
<keyword evidence="1" id="KW-0732">Signal</keyword>
<evidence type="ECO:0000313" key="2">
    <source>
        <dbReference type="EMBL" id="CAJ0599376.1"/>
    </source>
</evidence>
<evidence type="ECO:0000256" key="1">
    <source>
        <dbReference type="SAM" id="SignalP"/>
    </source>
</evidence>
<dbReference type="EMBL" id="CATQJL010000223">
    <property type="protein sequence ID" value="CAJ0599376.1"/>
    <property type="molecule type" value="Genomic_DNA"/>
</dbReference>
<proteinExistence type="predicted"/>
<feature type="chain" id="PRO_5041432767" description="WAP domain-containing protein" evidence="1">
    <location>
        <begin position="19"/>
        <end position="117"/>
    </location>
</feature>
<feature type="signal peptide" evidence="1">
    <location>
        <begin position="1"/>
        <end position="18"/>
    </location>
</feature>
<gene>
    <name evidence="2" type="ORF">CYNAS_LOCUS11359</name>
</gene>
<dbReference type="Proteomes" id="UP001176961">
    <property type="component" value="Unassembled WGS sequence"/>
</dbReference>
<reference evidence="2" key="1">
    <citation type="submission" date="2023-07" db="EMBL/GenBank/DDBJ databases">
        <authorList>
            <consortium name="CYATHOMIX"/>
        </authorList>
    </citation>
    <scope>NUCLEOTIDE SEQUENCE</scope>
    <source>
        <strain evidence="2">N/A</strain>
    </source>
</reference>
<comment type="caution">
    <text evidence="2">The sequence shown here is derived from an EMBL/GenBank/DDBJ whole genome shotgun (WGS) entry which is preliminary data.</text>
</comment>
<evidence type="ECO:0000313" key="3">
    <source>
        <dbReference type="Proteomes" id="UP001176961"/>
    </source>
</evidence>
<sequence>MYVLIVAYIIVISGLTAGQFGNEPALSLTASKGISNPPIPSQSPDTIQPPLHPLKKDCLDRDCPESYVCMAGSCVTGKRCRTKSDCKNGLHCVKTLCMRVVFKSLQNFKKPRWFSRV</sequence>